<dbReference type="OrthoDB" id="8162319at2"/>
<organism evidence="1 2">
    <name type="scientific">Bosea vaviloviae</name>
    <dbReference type="NCBI Taxonomy" id="1526658"/>
    <lineage>
        <taxon>Bacteria</taxon>
        <taxon>Pseudomonadati</taxon>
        <taxon>Pseudomonadota</taxon>
        <taxon>Alphaproteobacteria</taxon>
        <taxon>Hyphomicrobiales</taxon>
        <taxon>Boseaceae</taxon>
        <taxon>Bosea</taxon>
    </lineage>
</organism>
<dbReference type="EMBL" id="CP017147">
    <property type="protein sequence ID" value="AOO79296.1"/>
    <property type="molecule type" value="Genomic_DNA"/>
</dbReference>
<dbReference type="RefSeq" id="WP_069688520.1">
    <property type="nucleotide sequence ID" value="NZ_CP017147.1"/>
</dbReference>
<sequence>MTFYLGEVVLFAALLLTSLQVLRMRSELKRMRSFHAEFQSVFSQTEAALGAIQSTVRDLQASGREVVEELGQRIDTGCNLLRELKSANTRAERISPRTSRDANAA</sequence>
<name>A0A1D7TW02_9HYPH</name>
<dbReference type="STRING" id="1526658.BHK69_01205"/>
<dbReference type="Proteomes" id="UP000094969">
    <property type="component" value="Chromosome"/>
</dbReference>
<keyword evidence="2" id="KW-1185">Reference proteome</keyword>
<evidence type="ECO:0000313" key="2">
    <source>
        <dbReference type="Proteomes" id="UP000094969"/>
    </source>
</evidence>
<evidence type="ECO:0000313" key="1">
    <source>
        <dbReference type="EMBL" id="AOO79296.1"/>
    </source>
</evidence>
<proteinExistence type="predicted"/>
<reference evidence="1 2" key="1">
    <citation type="journal article" date="2015" name="Antonie Van Leeuwenhoek">
        <title>Bosea vaviloviae sp. nov., a new species of slow-growing rhizobia isolated from nodules of the relict species Vavilovia formosa (Stev.) Fed.</title>
        <authorList>
            <person name="Safronova V.I."/>
            <person name="Kuznetsova I.G."/>
            <person name="Sazanova A.L."/>
            <person name="Kimeklis A.K."/>
            <person name="Belimov A.A."/>
            <person name="Andronov E.E."/>
            <person name="Pinaev A.G."/>
            <person name="Chizhevskaya E.P."/>
            <person name="Pukhaev A.R."/>
            <person name="Popov K.P."/>
            <person name="Willems A."/>
            <person name="Tikhonovich I.A."/>
        </authorList>
    </citation>
    <scope>NUCLEOTIDE SEQUENCE [LARGE SCALE GENOMIC DNA]</scope>
    <source>
        <strain evidence="1 2">Vaf18</strain>
    </source>
</reference>
<accession>A0A1D7TW02</accession>
<dbReference type="AlphaFoldDB" id="A0A1D7TW02"/>
<gene>
    <name evidence="1" type="ORF">BHK69_01205</name>
</gene>
<dbReference type="KEGG" id="bvv:BHK69_01205"/>
<protein>
    <submittedName>
        <fullName evidence="1">Uncharacterized protein</fullName>
    </submittedName>
</protein>